<evidence type="ECO:0000256" key="1">
    <source>
        <dbReference type="SAM" id="MobiDB-lite"/>
    </source>
</evidence>
<dbReference type="InterPro" id="IPR050491">
    <property type="entry name" value="AmpC-like"/>
</dbReference>
<feature type="domain" description="Beta-lactamase-related" evidence="4">
    <location>
        <begin position="42"/>
        <end position="345"/>
    </location>
</feature>
<reference evidence="5 6" key="1">
    <citation type="submission" date="2023-07" db="EMBL/GenBank/DDBJ databases">
        <title>Sequencing the genomes of 1000 actinobacteria strains.</title>
        <authorList>
            <person name="Klenk H.-P."/>
        </authorList>
    </citation>
    <scope>NUCLEOTIDE SEQUENCE [LARGE SCALE GENOMIC DNA]</scope>
    <source>
        <strain evidence="5 6">DSM 46740</strain>
    </source>
</reference>
<protein>
    <submittedName>
        <fullName evidence="5">CubicO group peptidase (Beta-lactamase class C family)</fullName>
    </submittedName>
</protein>
<evidence type="ECO:0000259" key="4">
    <source>
        <dbReference type="Pfam" id="PF00144"/>
    </source>
</evidence>
<name>A0ABT9QNG4_9ACTN</name>
<dbReference type="PANTHER" id="PTHR46825">
    <property type="entry name" value="D-ALANYL-D-ALANINE-CARBOXYPEPTIDASE/ENDOPEPTIDASE AMPH"/>
    <property type="match status" value="1"/>
</dbReference>
<feature type="chain" id="PRO_5045566232" evidence="3">
    <location>
        <begin position="24"/>
        <end position="510"/>
    </location>
</feature>
<dbReference type="SUPFAM" id="SSF56601">
    <property type="entry name" value="beta-lactamase/transpeptidase-like"/>
    <property type="match status" value="1"/>
</dbReference>
<organism evidence="5 6">
    <name type="scientific">Streptosporangium lutulentum</name>
    <dbReference type="NCBI Taxonomy" id="1461250"/>
    <lineage>
        <taxon>Bacteria</taxon>
        <taxon>Bacillati</taxon>
        <taxon>Actinomycetota</taxon>
        <taxon>Actinomycetes</taxon>
        <taxon>Streptosporangiales</taxon>
        <taxon>Streptosporangiaceae</taxon>
        <taxon>Streptosporangium</taxon>
    </lineage>
</organism>
<accession>A0ABT9QNG4</accession>
<keyword evidence="2" id="KW-0472">Membrane</keyword>
<gene>
    <name evidence="5" type="ORF">J2853_007122</name>
</gene>
<evidence type="ECO:0000256" key="2">
    <source>
        <dbReference type="SAM" id="Phobius"/>
    </source>
</evidence>
<evidence type="ECO:0000313" key="6">
    <source>
        <dbReference type="Proteomes" id="UP001225356"/>
    </source>
</evidence>
<dbReference type="Proteomes" id="UP001225356">
    <property type="component" value="Unassembled WGS sequence"/>
</dbReference>
<comment type="caution">
    <text evidence="5">The sequence shown here is derived from an EMBL/GenBank/DDBJ whole genome shotgun (WGS) entry which is preliminary data.</text>
</comment>
<dbReference type="InterPro" id="IPR012338">
    <property type="entry name" value="Beta-lactam/transpept-like"/>
</dbReference>
<dbReference type="Gene3D" id="3.40.710.10">
    <property type="entry name" value="DD-peptidase/beta-lactamase superfamily"/>
    <property type="match status" value="1"/>
</dbReference>
<dbReference type="Pfam" id="PF00144">
    <property type="entry name" value="Beta-lactamase"/>
    <property type="match status" value="1"/>
</dbReference>
<keyword evidence="6" id="KW-1185">Reference proteome</keyword>
<dbReference type="EMBL" id="JAUSQU010000001">
    <property type="protein sequence ID" value="MDP9847911.1"/>
    <property type="molecule type" value="Genomic_DNA"/>
</dbReference>
<keyword evidence="3" id="KW-0732">Signal</keyword>
<feature type="transmembrane region" description="Helical" evidence="2">
    <location>
        <begin position="382"/>
        <end position="399"/>
    </location>
</feature>
<dbReference type="PANTHER" id="PTHR46825:SF9">
    <property type="entry name" value="BETA-LACTAMASE-RELATED DOMAIN-CONTAINING PROTEIN"/>
    <property type="match status" value="1"/>
</dbReference>
<sequence length="510" mass="53541">MKRQKIAAIAALTGVLLTTGVTAASALAEAPETGGLSATAIDHYMRDYIERTRLPGALVAVTKGDQVVHAAGYGHTAGGEMITKDTPMPLASVSKSFTALAVLHLADQGKISLDAPVRTYLPEFTMADPRAGKITVRELLQQTSGMSDQTFPELTLPAPDTLKDAVAMLRTAPLAVDPGTKEIYHNPNYTVAARLVEAVARVPFADYMATTVFDPLGMTSTRTVNTTTDLPGAGEGYIRAYGQVIKRSHPKWFINGGYGVVSTADDMAKWLITQNGAGHVFPEESIKTTQTASGVGGSNYGMGWDTGKTAGGAPQLQHTGWLLTHNSAQTLLPASGYGIAVVTNTGMISGDDAVIITDGLIDIIEGRPDAGTVPFTTTADPWLGGLTLLNLGLGFLGVYRSRGWARRRAGRPVWRLIVRLVPYALPIAFFAGLADLIGFVMNRVGTLDQITYVWLALYIWAGTGALAATAVVVSRLVHTVLARRSGTPAPLPGGPASTPAGPSPVGSVPA</sequence>
<feature type="transmembrane region" description="Helical" evidence="2">
    <location>
        <begin position="452"/>
        <end position="477"/>
    </location>
</feature>
<proteinExistence type="predicted"/>
<dbReference type="RefSeq" id="WP_307564959.1">
    <property type="nucleotide sequence ID" value="NZ_JAUSQU010000001.1"/>
</dbReference>
<feature type="transmembrane region" description="Helical" evidence="2">
    <location>
        <begin position="420"/>
        <end position="440"/>
    </location>
</feature>
<feature type="signal peptide" evidence="3">
    <location>
        <begin position="1"/>
        <end position="23"/>
    </location>
</feature>
<dbReference type="InterPro" id="IPR001466">
    <property type="entry name" value="Beta-lactam-related"/>
</dbReference>
<evidence type="ECO:0000313" key="5">
    <source>
        <dbReference type="EMBL" id="MDP9847911.1"/>
    </source>
</evidence>
<feature type="compositionally biased region" description="Low complexity" evidence="1">
    <location>
        <begin position="494"/>
        <end position="510"/>
    </location>
</feature>
<feature type="region of interest" description="Disordered" evidence="1">
    <location>
        <begin position="488"/>
        <end position="510"/>
    </location>
</feature>
<keyword evidence="2" id="KW-1133">Transmembrane helix</keyword>
<keyword evidence="2" id="KW-0812">Transmembrane</keyword>
<evidence type="ECO:0000256" key="3">
    <source>
        <dbReference type="SAM" id="SignalP"/>
    </source>
</evidence>